<feature type="non-terminal residue" evidence="1">
    <location>
        <position position="116"/>
    </location>
</feature>
<dbReference type="Proteomes" id="UP000031036">
    <property type="component" value="Unassembled WGS sequence"/>
</dbReference>
<dbReference type="AlphaFoldDB" id="A0A0B2UVC7"/>
<accession>A0A0B2UVC7</accession>
<gene>
    <name evidence="1" type="ORF">Tcan_00865</name>
</gene>
<keyword evidence="2" id="KW-1185">Reference proteome</keyword>
<comment type="caution">
    <text evidence="1">The sequence shown here is derived from an EMBL/GenBank/DDBJ whole genome shotgun (WGS) entry which is preliminary data.</text>
</comment>
<evidence type="ECO:0000313" key="2">
    <source>
        <dbReference type="Proteomes" id="UP000031036"/>
    </source>
</evidence>
<name>A0A0B2UVC7_TOXCA</name>
<proteinExistence type="predicted"/>
<dbReference type="EMBL" id="JPKZ01002783">
    <property type="protein sequence ID" value="KHN75066.1"/>
    <property type="molecule type" value="Genomic_DNA"/>
</dbReference>
<sequence length="116" mass="13545">MNDTVQFPANALSRFQHTPSLHKIQDESPELSLCFLGKNRTRGIYHFSIDCGTWGRMERAVKEDKDASFPFSAPLSHRFPHRQRFGIIHKPLCLIILITTNMKNYPMFNCDECKRF</sequence>
<organism evidence="1 2">
    <name type="scientific">Toxocara canis</name>
    <name type="common">Canine roundworm</name>
    <dbReference type="NCBI Taxonomy" id="6265"/>
    <lineage>
        <taxon>Eukaryota</taxon>
        <taxon>Metazoa</taxon>
        <taxon>Ecdysozoa</taxon>
        <taxon>Nematoda</taxon>
        <taxon>Chromadorea</taxon>
        <taxon>Rhabditida</taxon>
        <taxon>Spirurina</taxon>
        <taxon>Ascaridomorpha</taxon>
        <taxon>Ascaridoidea</taxon>
        <taxon>Toxocaridae</taxon>
        <taxon>Toxocara</taxon>
    </lineage>
</organism>
<evidence type="ECO:0000313" key="1">
    <source>
        <dbReference type="EMBL" id="KHN75066.1"/>
    </source>
</evidence>
<reference evidence="1 2" key="1">
    <citation type="submission" date="2014-11" db="EMBL/GenBank/DDBJ databases">
        <title>Genetic blueprint of the zoonotic pathogen Toxocara canis.</title>
        <authorList>
            <person name="Zhu X.-Q."/>
            <person name="Korhonen P.K."/>
            <person name="Cai H."/>
            <person name="Young N.D."/>
            <person name="Nejsum P."/>
            <person name="von Samson-Himmelstjerna G."/>
            <person name="Boag P.R."/>
            <person name="Tan P."/>
            <person name="Li Q."/>
            <person name="Min J."/>
            <person name="Yang Y."/>
            <person name="Wang X."/>
            <person name="Fang X."/>
            <person name="Hall R.S."/>
            <person name="Hofmann A."/>
            <person name="Sternberg P.W."/>
            <person name="Jex A.R."/>
            <person name="Gasser R.B."/>
        </authorList>
    </citation>
    <scope>NUCLEOTIDE SEQUENCE [LARGE SCALE GENOMIC DNA]</scope>
    <source>
        <strain evidence="1">PN_DK_2014</strain>
    </source>
</reference>
<protein>
    <submittedName>
        <fullName evidence="1">Uncharacterized protein</fullName>
    </submittedName>
</protein>